<dbReference type="EMBL" id="CACRYJ010000019">
    <property type="protein sequence ID" value="VZO36317.1"/>
    <property type="molecule type" value="Genomic_DNA"/>
</dbReference>
<evidence type="ECO:0000256" key="1">
    <source>
        <dbReference type="SAM" id="Phobius"/>
    </source>
</evidence>
<feature type="transmembrane region" description="Helical" evidence="1">
    <location>
        <begin position="6"/>
        <end position="29"/>
    </location>
</feature>
<keyword evidence="3" id="KW-1185">Reference proteome</keyword>
<keyword evidence="1" id="KW-0812">Transmembrane</keyword>
<reference evidence="2 3" key="1">
    <citation type="submission" date="2019-11" db="EMBL/GenBank/DDBJ databases">
        <authorList>
            <person name="Criscuolo A."/>
        </authorList>
    </citation>
    <scope>NUCLEOTIDE SEQUENCE [LARGE SCALE GENOMIC DNA]</scope>
    <source>
        <strain evidence="2">CIP111667</strain>
    </source>
</reference>
<protein>
    <submittedName>
        <fullName evidence="2">Uncharacterized protein</fullName>
    </submittedName>
</protein>
<comment type="caution">
    <text evidence="2">The sequence shown here is derived from an EMBL/GenBank/DDBJ whole genome shotgun (WGS) entry which is preliminary data.</text>
</comment>
<keyword evidence="1" id="KW-0472">Membrane</keyword>
<dbReference type="AlphaFoldDB" id="A0A7M4DHC4"/>
<evidence type="ECO:0000313" key="3">
    <source>
        <dbReference type="Proteomes" id="UP000419743"/>
    </source>
</evidence>
<gene>
    <name evidence="2" type="ORF">HALOF300_01521</name>
</gene>
<organism evidence="2 3">
    <name type="scientific">Occultella aeris</name>
    <dbReference type="NCBI Taxonomy" id="2761496"/>
    <lineage>
        <taxon>Bacteria</taxon>
        <taxon>Bacillati</taxon>
        <taxon>Actinomycetota</taxon>
        <taxon>Actinomycetes</taxon>
        <taxon>Micrococcales</taxon>
        <taxon>Ruaniaceae</taxon>
        <taxon>Occultella</taxon>
    </lineage>
</organism>
<dbReference type="Proteomes" id="UP000419743">
    <property type="component" value="Unassembled WGS sequence"/>
</dbReference>
<sequence length="178" mass="19379">MSEALWGVAIGGGVAVVSALIASVVGPLMTARHLRATARAERLHFALRELDDATDHWSLIGSDVEDAVAHEAEGRVFVALRRLASASGSRLLHRAVAKAMDDLDGAYAVVTFSDEDLARKVDAARSEFLKSADYAEQIAAQMVDPPLLPVRVVRWTVRTRNLRKWWLAQRRVARAGGA</sequence>
<name>A0A7M4DHC4_9MICO</name>
<proteinExistence type="predicted"/>
<evidence type="ECO:0000313" key="2">
    <source>
        <dbReference type="EMBL" id="VZO36317.1"/>
    </source>
</evidence>
<keyword evidence="1" id="KW-1133">Transmembrane helix</keyword>
<accession>A0A7M4DHC4</accession>